<feature type="compositionally biased region" description="Low complexity" evidence="1">
    <location>
        <begin position="404"/>
        <end position="434"/>
    </location>
</feature>
<feature type="compositionally biased region" description="Low complexity" evidence="1">
    <location>
        <begin position="441"/>
        <end position="454"/>
    </location>
</feature>
<feature type="region of interest" description="Disordered" evidence="1">
    <location>
        <begin position="125"/>
        <end position="288"/>
    </location>
</feature>
<dbReference type="AlphaFoldDB" id="A0A2T3XUL2"/>
<evidence type="ECO:0000313" key="2">
    <source>
        <dbReference type="EMBL" id="PTB20213.1"/>
    </source>
</evidence>
<feature type="compositionally biased region" description="Polar residues" evidence="1">
    <location>
        <begin position="211"/>
        <end position="226"/>
    </location>
</feature>
<evidence type="ECO:0000313" key="3">
    <source>
        <dbReference type="Proteomes" id="UP000240638"/>
    </source>
</evidence>
<feature type="compositionally biased region" description="Low complexity" evidence="1">
    <location>
        <begin position="163"/>
        <end position="176"/>
    </location>
</feature>
<reference evidence="2 3" key="1">
    <citation type="submission" date="2018-03" db="EMBL/GenBank/DDBJ databases">
        <title>Whole genome analyses suggest that Burkholderia sensu lato contains two further novel genera in the rhizoxinica-symbiotica group Mycetohabitans gen. nov., and Trinickia gen. nov.: implications for the evolution of diazotrophy and nodulation in the Burkholderiaceae.</title>
        <authorList>
            <person name="Estrada De Los Santos P."/>
            <person name="Palmer M."/>
            <person name="Chavez-Ramirez B."/>
            <person name="Steenkamp E.T."/>
            <person name="Hirsch A.M."/>
            <person name="Manyaka P."/>
            <person name="Maluk M."/>
            <person name="Lafos M."/>
            <person name="Crook M."/>
            <person name="Gross E."/>
            <person name="Simon M.F."/>
            <person name="Bueno Dos Reis Junior F."/>
            <person name="Poole P.S."/>
            <person name="Venter S.N."/>
            <person name="James E.K."/>
        </authorList>
    </citation>
    <scope>NUCLEOTIDE SEQUENCE [LARGE SCALE GENOMIC DNA]</scope>
    <source>
        <strain evidence="2 3">JPY-366</strain>
    </source>
</reference>
<dbReference type="Proteomes" id="UP000240638">
    <property type="component" value="Unassembled WGS sequence"/>
</dbReference>
<feature type="compositionally biased region" description="Polar residues" evidence="1">
    <location>
        <begin position="248"/>
        <end position="261"/>
    </location>
</feature>
<organism evidence="2 3">
    <name type="scientific">Trinickia symbiotica</name>
    <dbReference type="NCBI Taxonomy" id="863227"/>
    <lineage>
        <taxon>Bacteria</taxon>
        <taxon>Pseudomonadati</taxon>
        <taxon>Pseudomonadota</taxon>
        <taxon>Betaproteobacteria</taxon>
        <taxon>Burkholderiales</taxon>
        <taxon>Burkholderiaceae</taxon>
        <taxon>Trinickia</taxon>
    </lineage>
</organism>
<evidence type="ECO:0008006" key="4">
    <source>
        <dbReference type="Google" id="ProtNLM"/>
    </source>
</evidence>
<feature type="compositionally biased region" description="Basic and acidic residues" evidence="1">
    <location>
        <begin position="275"/>
        <end position="285"/>
    </location>
</feature>
<feature type="compositionally biased region" description="Low complexity" evidence="1">
    <location>
        <begin position="263"/>
        <end position="274"/>
    </location>
</feature>
<proteinExistence type="predicted"/>
<comment type="caution">
    <text evidence="2">The sequence shown here is derived from an EMBL/GenBank/DDBJ whole genome shotgun (WGS) entry which is preliminary data.</text>
</comment>
<name>A0A2T3XUL2_9BURK</name>
<sequence length="471" mass="48341">MRNEPREGPRFPATCAHCGGRIDEPVSFCPHCGTHARLALGGEQPASREESSKNAGADLPLGEALWASRPRPLFAADFDSSYRDMHPPMSGGGRHWGLKSGTALTLLAFVVLYGGAVLLHRHDNASTQTQQTTQRMSEGSVQAGKSGAPAEAADRRDAEARRAQAGPAVAAATPATPATPAPSSPQVAAQAPAKPAAPAPSVASIEPSASDLTGFSVTQPGPSSEQRSSHSSADVAPVVVAPPAQSAGQSKNAAPRQSRQTLAAARAPSAASPSAKDEAHSERRQASVAHSIAVAQQNLAKNNLSAARRAIAAAQAAQPDNSDAFMLQRDLVSREQARDAALVAARTCLVEQRWTCAWHNAGNALSIDASSGEARALVNRAMIESNAAGRPEASQPAVPMLVEPGRSPAPAAGGPVQSTQTRPAAPATTAQMPPILDRSSAAPTTAGPIAPTQTRPATPASNQPDVPMLTQ</sequence>
<gene>
    <name evidence="2" type="ORF">C9I57_14100</name>
</gene>
<feature type="compositionally biased region" description="Basic and acidic residues" evidence="1">
    <location>
        <begin position="152"/>
        <end position="162"/>
    </location>
</feature>
<accession>A0A2T3XUL2</accession>
<evidence type="ECO:0000256" key="1">
    <source>
        <dbReference type="SAM" id="MobiDB-lite"/>
    </source>
</evidence>
<protein>
    <recommendedName>
        <fullName evidence="4">Zinc ribbon domain-containing protein</fullName>
    </recommendedName>
</protein>
<feature type="compositionally biased region" description="Polar residues" evidence="1">
    <location>
        <begin position="455"/>
        <end position="471"/>
    </location>
</feature>
<feature type="compositionally biased region" description="Low complexity" evidence="1">
    <location>
        <begin position="229"/>
        <end position="247"/>
    </location>
</feature>
<feature type="region of interest" description="Disordered" evidence="1">
    <location>
        <begin position="387"/>
        <end position="471"/>
    </location>
</feature>
<feature type="compositionally biased region" description="Low complexity" evidence="1">
    <location>
        <begin position="184"/>
        <end position="210"/>
    </location>
</feature>
<dbReference type="EMBL" id="PYUC01000006">
    <property type="protein sequence ID" value="PTB20213.1"/>
    <property type="molecule type" value="Genomic_DNA"/>
</dbReference>